<name>A0A183L4N2_9TREM</name>
<evidence type="ECO:0000313" key="3">
    <source>
        <dbReference type="EMBL" id="VDP78391.1"/>
    </source>
</evidence>
<dbReference type="WBParaSite" id="SCUD_0002229601-mRNA-1">
    <property type="protein sequence ID" value="SCUD_0002229601-mRNA-1"/>
    <property type="gene ID" value="SCUD_0002229601"/>
</dbReference>
<dbReference type="AlphaFoldDB" id="A0A183L4N2"/>
<evidence type="ECO:0000256" key="1">
    <source>
        <dbReference type="SAM" id="MobiDB-lite"/>
    </source>
</evidence>
<feature type="region of interest" description="Disordered" evidence="1">
    <location>
        <begin position="133"/>
        <end position="158"/>
    </location>
</feature>
<evidence type="ECO:0000313" key="5">
    <source>
        <dbReference type="WBParaSite" id="SCUD_0002229601-mRNA-1"/>
    </source>
</evidence>
<protein>
    <submittedName>
        <fullName evidence="5">C2H2-type domain-containing protein</fullName>
    </submittedName>
</protein>
<reference evidence="5" key="1">
    <citation type="submission" date="2016-06" db="UniProtKB">
        <authorList>
            <consortium name="WormBaseParasite"/>
        </authorList>
    </citation>
    <scope>IDENTIFICATION</scope>
</reference>
<keyword evidence="4" id="KW-1185">Reference proteome</keyword>
<feature type="transmembrane region" description="Helical" evidence="2">
    <location>
        <begin position="56"/>
        <end position="75"/>
    </location>
</feature>
<dbReference type="Proteomes" id="UP000279833">
    <property type="component" value="Unassembled WGS sequence"/>
</dbReference>
<evidence type="ECO:0000256" key="2">
    <source>
        <dbReference type="SAM" id="Phobius"/>
    </source>
</evidence>
<keyword evidence="2" id="KW-0472">Membrane</keyword>
<dbReference type="STRING" id="6186.A0A183L4N2"/>
<keyword evidence="2" id="KW-0812">Transmembrane</keyword>
<gene>
    <name evidence="3" type="ORF">SCUD_LOCUS22290</name>
</gene>
<keyword evidence="2" id="KW-1133">Transmembrane helix</keyword>
<feature type="compositionally biased region" description="Polar residues" evidence="1">
    <location>
        <begin position="143"/>
        <end position="158"/>
    </location>
</feature>
<feature type="transmembrane region" description="Helical" evidence="2">
    <location>
        <begin position="82"/>
        <end position="103"/>
    </location>
</feature>
<dbReference type="EMBL" id="UZAK01048894">
    <property type="protein sequence ID" value="VDP78391.1"/>
    <property type="molecule type" value="Genomic_DNA"/>
</dbReference>
<accession>A0A183L4N2</accession>
<reference evidence="3 4" key="2">
    <citation type="submission" date="2018-11" db="EMBL/GenBank/DDBJ databases">
        <authorList>
            <consortium name="Pathogen Informatics"/>
        </authorList>
    </citation>
    <scope>NUCLEOTIDE SEQUENCE [LARGE SCALE GENOMIC DNA]</scope>
    <source>
        <strain evidence="3">Dakar</strain>
        <strain evidence="4">Dakar, Senegal</strain>
    </source>
</reference>
<proteinExistence type="predicted"/>
<sequence>MNAALVLPISAFIFASDPTCLPMMLMFGSVKGFASFRASPSSMIIPYLNRKIMKQLLSVSFIIFGTFKVSGSVLFSMVNFYFVNFIGIHYLAIIMSCLFLFIYRLLCSFETHVILGALIAQMDLGNSVKHQRSRSSHSSCQSNPYVESTSPDFSRRQSTSPARSFLSERRCSLAQPEHSDDSIIWDARVDNKSKKDKPCSSSVGNKASTFNHIGCSCSTQQIDNISMMYLQCLPHLARGSVTSSSIQHSTNNISNGSRPSLLSSTLNNIENVLLSPVKQTFSPGWPYPKSDCRYCPVLLSRIARLHRHLR</sequence>
<organism evidence="5">
    <name type="scientific">Schistosoma curassoni</name>
    <dbReference type="NCBI Taxonomy" id="6186"/>
    <lineage>
        <taxon>Eukaryota</taxon>
        <taxon>Metazoa</taxon>
        <taxon>Spiralia</taxon>
        <taxon>Lophotrochozoa</taxon>
        <taxon>Platyhelminthes</taxon>
        <taxon>Trematoda</taxon>
        <taxon>Digenea</taxon>
        <taxon>Strigeidida</taxon>
        <taxon>Schistosomatoidea</taxon>
        <taxon>Schistosomatidae</taxon>
        <taxon>Schistosoma</taxon>
    </lineage>
</organism>
<evidence type="ECO:0000313" key="4">
    <source>
        <dbReference type="Proteomes" id="UP000279833"/>
    </source>
</evidence>